<dbReference type="PANTHER" id="PTHR46383:SF1">
    <property type="entry name" value="ASPARTATE AMINOTRANSFERASE"/>
    <property type="match status" value="1"/>
</dbReference>
<dbReference type="GO" id="GO:0008483">
    <property type="term" value="F:transaminase activity"/>
    <property type="evidence" value="ECO:0007669"/>
    <property type="project" value="UniProtKB-KW"/>
</dbReference>
<dbReference type="InterPro" id="IPR004839">
    <property type="entry name" value="Aminotransferase_I/II_large"/>
</dbReference>
<comment type="caution">
    <text evidence="8">The sequence shown here is derived from an EMBL/GenBank/DDBJ whole genome shotgun (WGS) entry which is preliminary data.</text>
</comment>
<dbReference type="InterPro" id="IPR050596">
    <property type="entry name" value="AspAT/PAT-like"/>
</dbReference>
<evidence type="ECO:0000256" key="1">
    <source>
        <dbReference type="ARBA" id="ARBA00001933"/>
    </source>
</evidence>
<dbReference type="EMBL" id="MGGL01000004">
    <property type="protein sequence ID" value="OGM27423.1"/>
    <property type="molecule type" value="Genomic_DNA"/>
</dbReference>
<keyword evidence="5" id="KW-0663">Pyridoxal phosphate</keyword>
<evidence type="ECO:0000313" key="8">
    <source>
        <dbReference type="EMBL" id="OGM27423.1"/>
    </source>
</evidence>
<keyword evidence="3 6" id="KW-0032">Aminotransferase</keyword>
<comment type="similarity">
    <text evidence="2 6">Belongs to the class-I pyridoxal-phosphate-dependent aminotransferase family.</text>
</comment>
<organism evidence="8 9">
    <name type="scientific">Candidatus Woesebacteria bacterium RIFCSPHIGHO2_01_FULL_40_22</name>
    <dbReference type="NCBI Taxonomy" id="1802499"/>
    <lineage>
        <taxon>Bacteria</taxon>
        <taxon>Candidatus Woeseibacteriota</taxon>
    </lineage>
</organism>
<evidence type="ECO:0000256" key="5">
    <source>
        <dbReference type="ARBA" id="ARBA00022898"/>
    </source>
</evidence>
<dbReference type="InterPro" id="IPR015421">
    <property type="entry name" value="PyrdxlP-dep_Trfase_major"/>
</dbReference>
<dbReference type="SUPFAM" id="SSF53383">
    <property type="entry name" value="PLP-dependent transferases"/>
    <property type="match status" value="1"/>
</dbReference>
<dbReference type="GO" id="GO:0030170">
    <property type="term" value="F:pyridoxal phosphate binding"/>
    <property type="evidence" value="ECO:0007669"/>
    <property type="project" value="InterPro"/>
</dbReference>
<dbReference type="InterPro" id="IPR015422">
    <property type="entry name" value="PyrdxlP-dep_Trfase_small"/>
</dbReference>
<feature type="domain" description="Aminotransferase class I/classII large" evidence="7">
    <location>
        <begin position="31"/>
        <end position="380"/>
    </location>
</feature>
<dbReference type="PANTHER" id="PTHR46383">
    <property type="entry name" value="ASPARTATE AMINOTRANSFERASE"/>
    <property type="match status" value="1"/>
</dbReference>
<dbReference type="FunFam" id="3.40.640.10:FF:000033">
    <property type="entry name" value="Aspartate aminotransferase"/>
    <property type="match status" value="1"/>
</dbReference>
<dbReference type="InterPro" id="IPR015424">
    <property type="entry name" value="PyrdxlP-dep_Trfase"/>
</dbReference>
<accession>A0A1F7YJF3</accession>
<gene>
    <name evidence="8" type="ORF">A2628_01320</name>
</gene>
<dbReference type="Gene3D" id="3.40.640.10">
    <property type="entry name" value="Type I PLP-dependent aspartate aminotransferase-like (Major domain)"/>
    <property type="match status" value="1"/>
</dbReference>
<dbReference type="PROSITE" id="PS00105">
    <property type="entry name" value="AA_TRANSFER_CLASS_1"/>
    <property type="match status" value="1"/>
</dbReference>
<dbReference type="Proteomes" id="UP000179221">
    <property type="component" value="Unassembled WGS sequence"/>
</dbReference>
<evidence type="ECO:0000313" key="9">
    <source>
        <dbReference type="Proteomes" id="UP000179221"/>
    </source>
</evidence>
<sequence length="384" mass="42722">MVTKNIGKIEPSPTLELAAKAKQLQSAGVSVIDLSLGEPDTITPEHIRRAAILSIKKGFTHYTNTAGVLELREAITKKLLTENKVKYTPKEVVIGVGSKQLLYHAFQVLCEKGDEVLLPVPTWSTYFEQIKLSKATPVLVRLKPPFKLKASDLLEKTTSKTKVILLNTPSNPTGAVIEKKELEKIADIAVKKNIFVISDEIYEKILYSGKHYSIVSFGHDIKQQTITINGFSKAYAMTGWRVGYAAGPEEIIESMVALQSQTTSNTSSISQMAALAAINGPQKSVHLMLKDLKRRRDIILKLLFEIDGLFITRPEGAFYLFVGIEKLLNKKYPTSSIWCTKLLEEKGVALVPGEAFLYPRYFRLSFTNSITNISEAVSRIKSFI</sequence>
<dbReference type="CDD" id="cd00609">
    <property type="entry name" value="AAT_like"/>
    <property type="match status" value="1"/>
</dbReference>
<evidence type="ECO:0000256" key="4">
    <source>
        <dbReference type="ARBA" id="ARBA00022679"/>
    </source>
</evidence>
<dbReference type="InterPro" id="IPR004838">
    <property type="entry name" value="NHTrfase_class1_PyrdxlP-BS"/>
</dbReference>
<evidence type="ECO:0000259" key="7">
    <source>
        <dbReference type="Pfam" id="PF00155"/>
    </source>
</evidence>
<dbReference type="GO" id="GO:0006520">
    <property type="term" value="P:amino acid metabolic process"/>
    <property type="evidence" value="ECO:0007669"/>
    <property type="project" value="InterPro"/>
</dbReference>
<evidence type="ECO:0000256" key="6">
    <source>
        <dbReference type="RuleBase" id="RU000481"/>
    </source>
</evidence>
<dbReference type="Gene3D" id="3.90.1150.10">
    <property type="entry name" value="Aspartate Aminotransferase, domain 1"/>
    <property type="match status" value="1"/>
</dbReference>
<dbReference type="EC" id="2.6.1.-" evidence="6"/>
<protein>
    <recommendedName>
        <fullName evidence="6">Aminotransferase</fullName>
        <ecNumber evidence="6">2.6.1.-</ecNumber>
    </recommendedName>
</protein>
<name>A0A1F7YJF3_9BACT</name>
<dbReference type="AlphaFoldDB" id="A0A1F7YJF3"/>
<proteinExistence type="inferred from homology"/>
<evidence type="ECO:0000256" key="3">
    <source>
        <dbReference type="ARBA" id="ARBA00022576"/>
    </source>
</evidence>
<dbReference type="Pfam" id="PF00155">
    <property type="entry name" value="Aminotran_1_2"/>
    <property type="match status" value="1"/>
</dbReference>
<evidence type="ECO:0000256" key="2">
    <source>
        <dbReference type="ARBA" id="ARBA00007441"/>
    </source>
</evidence>
<reference evidence="8 9" key="1">
    <citation type="journal article" date="2016" name="Nat. Commun.">
        <title>Thousands of microbial genomes shed light on interconnected biogeochemical processes in an aquifer system.</title>
        <authorList>
            <person name="Anantharaman K."/>
            <person name="Brown C.T."/>
            <person name="Hug L.A."/>
            <person name="Sharon I."/>
            <person name="Castelle C.J."/>
            <person name="Probst A.J."/>
            <person name="Thomas B.C."/>
            <person name="Singh A."/>
            <person name="Wilkins M.J."/>
            <person name="Karaoz U."/>
            <person name="Brodie E.L."/>
            <person name="Williams K.H."/>
            <person name="Hubbard S.S."/>
            <person name="Banfield J.F."/>
        </authorList>
    </citation>
    <scope>NUCLEOTIDE SEQUENCE [LARGE SCALE GENOMIC DNA]</scope>
</reference>
<keyword evidence="4 6" id="KW-0808">Transferase</keyword>
<comment type="cofactor">
    <cofactor evidence="1 6">
        <name>pyridoxal 5'-phosphate</name>
        <dbReference type="ChEBI" id="CHEBI:597326"/>
    </cofactor>
</comment>